<evidence type="ECO:0000259" key="2">
    <source>
        <dbReference type="Pfam" id="PF00171"/>
    </source>
</evidence>
<evidence type="ECO:0000256" key="1">
    <source>
        <dbReference type="ARBA" id="ARBA00023002"/>
    </source>
</evidence>
<reference evidence="3 4" key="1">
    <citation type="submission" date="2020-05" db="EMBL/GenBank/DDBJ databases">
        <authorList>
            <person name="Campoy J."/>
            <person name="Schneeberger K."/>
            <person name="Spophaly S."/>
        </authorList>
    </citation>
    <scope>NUCLEOTIDE SEQUENCE [LARGE SCALE GENOMIC DNA]</scope>
    <source>
        <strain evidence="3">PruArmRojPasFocal</strain>
    </source>
</reference>
<proteinExistence type="predicted"/>
<dbReference type="Pfam" id="PF00171">
    <property type="entry name" value="Aldedh"/>
    <property type="match status" value="1"/>
</dbReference>
<dbReference type="InterPro" id="IPR016161">
    <property type="entry name" value="Ald_DH/histidinol_DH"/>
</dbReference>
<dbReference type="PANTHER" id="PTHR37181">
    <property type="entry name" value="F6A14.6 PROTEIN"/>
    <property type="match status" value="1"/>
</dbReference>
<dbReference type="AlphaFoldDB" id="A0A6J5UW58"/>
<dbReference type="InterPro" id="IPR015590">
    <property type="entry name" value="Aldehyde_DH_dom"/>
</dbReference>
<evidence type="ECO:0000313" key="3">
    <source>
        <dbReference type="EMBL" id="CAB4280939.1"/>
    </source>
</evidence>
<protein>
    <recommendedName>
        <fullName evidence="2">Aldehyde dehydrogenase domain-containing protein</fullName>
    </recommendedName>
</protein>
<dbReference type="InterPro" id="IPR016160">
    <property type="entry name" value="Ald_DH_CS_CYS"/>
</dbReference>
<organism evidence="3 4">
    <name type="scientific">Prunus armeniaca</name>
    <name type="common">Apricot</name>
    <name type="synonym">Armeniaca vulgaris</name>
    <dbReference type="NCBI Taxonomy" id="36596"/>
    <lineage>
        <taxon>Eukaryota</taxon>
        <taxon>Viridiplantae</taxon>
        <taxon>Streptophyta</taxon>
        <taxon>Embryophyta</taxon>
        <taxon>Tracheophyta</taxon>
        <taxon>Spermatophyta</taxon>
        <taxon>Magnoliopsida</taxon>
        <taxon>eudicotyledons</taxon>
        <taxon>Gunneridae</taxon>
        <taxon>Pentapetalae</taxon>
        <taxon>rosids</taxon>
        <taxon>fabids</taxon>
        <taxon>Rosales</taxon>
        <taxon>Rosaceae</taxon>
        <taxon>Amygdaloideae</taxon>
        <taxon>Amygdaleae</taxon>
        <taxon>Prunus</taxon>
    </lineage>
</organism>
<dbReference type="PANTHER" id="PTHR37181:SF1">
    <property type="entry name" value="F6A14.6 PROTEIN"/>
    <property type="match status" value="1"/>
</dbReference>
<dbReference type="Gene3D" id="3.40.605.10">
    <property type="entry name" value="Aldehyde Dehydrogenase, Chain A, domain 1"/>
    <property type="match status" value="1"/>
</dbReference>
<name>A0A6J5UW58_PRUAR</name>
<dbReference type="Proteomes" id="UP000507222">
    <property type="component" value="Unassembled WGS sequence"/>
</dbReference>
<keyword evidence="1" id="KW-0560">Oxidoreductase</keyword>
<dbReference type="EMBL" id="CAEKDK010000005">
    <property type="protein sequence ID" value="CAB4280939.1"/>
    <property type="molecule type" value="Genomic_DNA"/>
</dbReference>
<sequence length="1049" mass="115977">MNRILACRELRARAPQTALSWFSSLNISRSVHGLPFATVEAEEISGSQPAEGKWKKTARWNTILDPLNGEPFIKVCEVDETGIQPFVESLSKCPKHGLHNPFKAPERYLMFGDISAKAAHMLSLPKVSDFFTRLIQRVAPKSYQQASGEVYVTQKFLENFAGDQVRFLARSFGVPGNHLGQQSHGFRWPYGPVAIVTPFNFPLEIPVLQLMGALYMGNKPILKVDSKVSIVMEQMMRLLHYCGLPIEDVEFINSDGKTMNKLLLEANTRMTLFTGSSRVAEKLALDLKGRVKLEDAGFDWKILGPDVQEEDYVAWVCDQDAYACSGQKCSAQSMLFIHEVSLSNFKPSVYSPAENWKSVKGGAGVSCSLRWRCMSMCSELHVPLKYCSNKWRLGVVMSSIGSRCSQLRMFLDTVKHTMWLSWGDIYLTSCSVAYMPSNWSKTSLLSKMKDLAERRNLEDLTIGPVLTVTTETMLEHKNKLLQISGSKLLFGGEPLKNHSIPPIYGAIEPTAIYVPLEEILKGNNFDLVTREIFGPFQVVTDYRSDQLPLVLDAVERMHAHLTAAEVIGNSVNGTTYAGLRARTTGAPQNHWFGPAGDPRGAGIGTPEAIKLVWSCHREIIYDVAYHLSALAAAALRLKAPRFFRLASPSVSLSLFSVMSLLEVIAKASAKSQTQHVPSDYPIVLDPDSIFAKLTPKLDDPNPMSVAIPLSGWQISQTDSEIMELGKKFFTKLKKKLKNPNNFAKAEFLATLNPFLESIREKVGISIGVDSSNDAYTQILMKKVGSFMGKDVAGLVLDACVGLEIWELVGSLIANGLLPNACYQNLVPKVVAKRRSDLLCLCVKHASDLGSSELLLILKYFLDPPKDGYTSTVDVRKEWESQALSAAEKATDKTLSGKKLGIAKEAAVLLMVAYDGFSSAELCLHYLLASKNLDEVMLSAAISKLSGREMKSLLRYLGKWLKKYERFPQVGPCHKASTALGLKACDWVPKLEDVAKCIGVLLDENYSALVLHLEFHDELRSINEVVASLTLEARFCCSVASAADTLKAEV</sequence>
<feature type="domain" description="Aldehyde dehydrogenase" evidence="2">
    <location>
        <begin position="126"/>
        <end position="357"/>
    </location>
</feature>
<dbReference type="FunFam" id="3.40.605.10:FF:000019">
    <property type="entry name" value="probable aldehyde dehydrogenase"/>
    <property type="match status" value="1"/>
</dbReference>
<evidence type="ECO:0000313" key="4">
    <source>
        <dbReference type="Proteomes" id="UP000507222"/>
    </source>
</evidence>
<accession>A0A6J5UW58</accession>
<dbReference type="PROSITE" id="PS00070">
    <property type="entry name" value="ALDEHYDE_DEHYDR_CYS"/>
    <property type="match status" value="1"/>
</dbReference>
<dbReference type="InterPro" id="IPR016162">
    <property type="entry name" value="Ald_DH_N"/>
</dbReference>
<dbReference type="SUPFAM" id="SSF53720">
    <property type="entry name" value="ALDH-like"/>
    <property type="match status" value="1"/>
</dbReference>
<dbReference type="GO" id="GO:0016491">
    <property type="term" value="F:oxidoreductase activity"/>
    <property type="evidence" value="ECO:0007669"/>
    <property type="project" value="UniProtKB-KW"/>
</dbReference>
<gene>
    <name evidence="3" type="ORF">CURHAP_LOCUS33902</name>
</gene>